<accession>A0A2G9HAP5</accession>
<feature type="compositionally biased region" description="Low complexity" evidence="1">
    <location>
        <begin position="9"/>
        <end position="20"/>
    </location>
</feature>
<sequence length="70" mass="7789">MEMKMGVYNEKSSSNKNSNNEDQEGVNGSCEDLNFKNLSKLIVPPLGASGYVSQNESKGRIISPMDTRYR</sequence>
<proteinExistence type="predicted"/>
<feature type="region of interest" description="Disordered" evidence="1">
    <location>
        <begin position="1"/>
        <end position="29"/>
    </location>
</feature>
<keyword evidence="3" id="KW-1185">Reference proteome</keyword>
<gene>
    <name evidence="2" type="ORF">CDL12_12791</name>
</gene>
<feature type="region of interest" description="Disordered" evidence="1">
    <location>
        <begin position="47"/>
        <end position="70"/>
    </location>
</feature>
<organism evidence="2 3">
    <name type="scientific">Handroanthus impetiginosus</name>
    <dbReference type="NCBI Taxonomy" id="429701"/>
    <lineage>
        <taxon>Eukaryota</taxon>
        <taxon>Viridiplantae</taxon>
        <taxon>Streptophyta</taxon>
        <taxon>Embryophyta</taxon>
        <taxon>Tracheophyta</taxon>
        <taxon>Spermatophyta</taxon>
        <taxon>Magnoliopsida</taxon>
        <taxon>eudicotyledons</taxon>
        <taxon>Gunneridae</taxon>
        <taxon>Pentapetalae</taxon>
        <taxon>asterids</taxon>
        <taxon>lamiids</taxon>
        <taxon>Lamiales</taxon>
        <taxon>Bignoniaceae</taxon>
        <taxon>Crescentiina</taxon>
        <taxon>Tabebuia alliance</taxon>
        <taxon>Handroanthus</taxon>
    </lineage>
</organism>
<name>A0A2G9HAP5_9LAMI</name>
<dbReference type="EMBL" id="NKXS01002251">
    <property type="protein sequence ID" value="PIN14578.1"/>
    <property type="molecule type" value="Genomic_DNA"/>
</dbReference>
<comment type="caution">
    <text evidence="2">The sequence shown here is derived from an EMBL/GenBank/DDBJ whole genome shotgun (WGS) entry which is preliminary data.</text>
</comment>
<evidence type="ECO:0000313" key="2">
    <source>
        <dbReference type="EMBL" id="PIN14578.1"/>
    </source>
</evidence>
<protein>
    <submittedName>
        <fullName evidence="2">Uncharacterized protein</fullName>
    </submittedName>
</protein>
<dbReference type="Proteomes" id="UP000231279">
    <property type="component" value="Unassembled WGS sequence"/>
</dbReference>
<evidence type="ECO:0000313" key="3">
    <source>
        <dbReference type="Proteomes" id="UP000231279"/>
    </source>
</evidence>
<reference evidence="3" key="1">
    <citation type="journal article" date="2018" name="Gigascience">
        <title>Genome assembly of the Pink Ipe (Handroanthus impetiginosus, Bignoniaceae), a highly valued, ecologically keystone Neotropical timber forest tree.</title>
        <authorList>
            <person name="Silva-Junior O.B."/>
            <person name="Grattapaglia D."/>
            <person name="Novaes E."/>
            <person name="Collevatti R.G."/>
        </authorList>
    </citation>
    <scope>NUCLEOTIDE SEQUENCE [LARGE SCALE GENOMIC DNA]</scope>
    <source>
        <strain evidence="3">cv. UFG-1</strain>
    </source>
</reference>
<dbReference type="OrthoDB" id="2021138at2759"/>
<evidence type="ECO:0000256" key="1">
    <source>
        <dbReference type="SAM" id="MobiDB-lite"/>
    </source>
</evidence>
<dbReference type="AlphaFoldDB" id="A0A2G9HAP5"/>